<keyword evidence="6" id="KW-0378">Hydrolase</keyword>
<comment type="caution">
    <text evidence="6">The sequence shown here is derived from an EMBL/GenBank/DDBJ whole genome shotgun (WGS) entry which is preliminary data.</text>
</comment>
<reference evidence="6 7" key="1">
    <citation type="submission" date="2019-04" db="EMBL/GenBank/DDBJ databases">
        <title>Crenobacter sp. nov.</title>
        <authorList>
            <person name="Shi S."/>
        </authorList>
    </citation>
    <scope>NUCLEOTIDE SEQUENCE [LARGE SCALE GENOMIC DNA]</scope>
    <source>
        <strain evidence="6 7">GY 70310</strain>
    </source>
</reference>
<dbReference type="OrthoDB" id="5298944at2"/>
<keyword evidence="6" id="KW-0255">Endonuclease</keyword>
<dbReference type="InterPro" id="IPR000055">
    <property type="entry name" value="Restrct_endonuc_typeI_TRD"/>
</dbReference>
<sequence>MSENQELPHGWIELEFGDLFSQPGDDIVDGPFGSNLKASEYVSAGIPIARLQNIDRNRFIAKNIQYVTDHKAEELARHTFAPGDILITKLGDPLGKACLAPSSIPRGVLVADVVRARLTHPWIDRDYLCYQINAEYMVEQFKGQTKGTTRPRVNLTKIRTLKARLCPLPEQTRIVAKLEELLSDLDAGVAELKAAQQKLAQYRQSLLKAAVEGALTADWRAQHTVSESGEQLLARILSERRARWEARQLAKFAEQGKTPPKNWQQKYPEPVTPDTTGLPALPEGWVWASLDSLISDGPQNGLYLPASRYGFGVPILRIDDYQIGWCRNKSDLNLVDADEETKNTYSLVAGDLVINRVNSMTHLGKSLLVGKVLNGVLFESNMMRFSLASSVSGGYVSHYLGSDVGRNRLIRDSKWAVNQASINQQDVKRTPVPLPPEAEQHVISELLEEQLSAAADQVQAAEISIKQASAQRQNILRAAFAGELVPQDPNDEPASVLLARIRAVRAEQAAVKKPRGRRAKTA</sequence>
<feature type="coiled-coil region" evidence="4">
    <location>
        <begin position="444"/>
        <end position="471"/>
    </location>
</feature>
<dbReference type="InterPro" id="IPR051212">
    <property type="entry name" value="Type-I_RE_S_subunit"/>
</dbReference>
<evidence type="ECO:0000256" key="2">
    <source>
        <dbReference type="ARBA" id="ARBA00022747"/>
    </source>
</evidence>
<evidence type="ECO:0000313" key="6">
    <source>
        <dbReference type="EMBL" id="TIC78950.1"/>
    </source>
</evidence>
<dbReference type="RefSeq" id="WP_136555377.1">
    <property type="nucleotide sequence ID" value="NZ_STGJ01000020.1"/>
</dbReference>
<evidence type="ECO:0000256" key="4">
    <source>
        <dbReference type="SAM" id="Coils"/>
    </source>
</evidence>
<dbReference type="PANTHER" id="PTHR43140:SF1">
    <property type="entry name" value="TYPE I RESTRICTION ENZYME ECOKI SPECIFICITY SUBUNIT"/>
    <property type="match status" value="1"/>
</dbReference>
<accession>A0A4T0UK15</accession>
<dbReference type="Proteomes" id="UP000308891">
    <property type="component" value="Unassembled WGS sequence"/>
</dbReference>
<dbReference type="AlphaFoldDB" id="A0A4T0UK15"/>
<feature type="domain" description="Type I restriction modification DNA specificity" evidence="5">
    <location>
        <begin position="128"/>
        <end position="185"/>
    </location>
</feature>
<proteinExistence type="inferred from homology"/>
<evidence type="ECO:0000313" key="7">
    <source>
        <dbReference type="Proteomes" id="UP000308891"/>
    </source>
</evidence>
<dbReference type="Pfam" id="PF01420">
    <property type="entry name" value="Methylase_S"/>
    <property type="match status" value="1"/>
</dbReference>
<evidence type="ECO:0000256" key="1">
    <source>
        <dbReference type="ARBA" id="ARBA00010923"/>
    </source>
</evidence>
<dbReference type="CDD" id="cd17517">
    <property type="entry name" value="RMtype1_S_EcoKI_StySPI-TRD2-CR2_like"/>
    <property type="match status" value="1"/>
</dbReference>
<dbReference type="GO" id="GO:0003677">
    <property type="term" value="F:DNA binding"/>
    <property type="evidence" value="ECO:0007669"/>
    <property type="project" value="UniProtKB-KW"/>
</dbReference>
<dbReference type="SUPFAM" id="SSF116734">
    <property type="entry name" value="DNA methylase specificity domain"/>
    <property type="match status" value="2"/>
</dbReference>
<dbReference type="InterPro" id="IPR044946">
    <property type="entry name" value="Restrct_endonuc_typeI_TRD_sf"/>
</dbReference>
<name>A0A4T0UK15_9NEIS</name>
<keyword evidence="2" id="KW-0680">Restriction system</keyword>
<dbReference type="Gene3D" id="3.90.220.20">
    <property type="entry name" value="DNA methylase specificity domains"/>
    <property type="match status" value="2"/>
</dbReference>
<keyword evidence="3" id="KW-0238">DNA-binding</keyword>
<evidence type="ECO:0000256" key="3">
    <source>
        <dbReference type="ARBA" id="ARBA00023125"/>
    </source>
</evidence>
<dbReference type="EMBL" id="STGJ01000020">
    <property type="protein sequence ID" value="TIC78950.1"/>
    <property type="molecule type" value="Genomic_DNA"/>
</dbReference>
<keyword evidence="4" id="KW-0175">Coiled coil</keyword>
<gene>
    <name evidence="6" type="ORF">E5K04_14420</name>
</gene>
<organism evidence="6 7">
    <name type="scientific">Crenobacter intestini</name>
    <dbReference type="NCBI Taxonomy" id="2563443"/>
    <lineage>
        <taxon>Bacteria</taxon>
        <taxon>Pseudomonadati</taxon>
        <taxon>Pseudomonadota</taxon>
        <taxon>Betaproteobacteria</taxon>
        <taxon>Neisseriales</taxon>
        <taxon>Neisseriaceae</taxon>
        <taxon>Crenobacter</taxon>
    </lineage>
</organism>
<dbReference type="PANTHER" id="PTHR43140">
    <property type="entry name" value="TYPE-1 RESTRICTION ENZYME ECOKI SPECIFICITY PROTEIN"/>
    <property type="match status" value="1"/>
</dbReference>
<evidence type="ECO:0000259" key="5">
    <source>
        <dbReference type="Pfam" id="PF01420"/>
    </source>
</evidence>
<keyword evidence="7" id="KW-1185">Reference proteome</keyword>
<keyword evidence="6" id="KW-0540">Nuclease</keyword>
<protein>
    <submittedName>
        <fullName evidence="6">Restriction endonuclease</fullName>
    </submittedName>
</protein>
<dbReference type="GO" id="GO:0009307">
    <property type="term" value="P:DNA restriction-modification system"/>
    <property type="evidence" value="ECO:0007669"/>
    <property type="project" value="UniProtKB-KW"/>
</dbReference>
<feature type="coiled-coil region" evidence="4">
    <location>
        <begin position="175"/>
        <end position="212"/>
    </location>
</feature>
<dbReference type="GO" id="GO:0004519">
    <property type="term" value="F:endonuclease activity"/>
    <property type="evidence" value="ECO:0007669"/>
    <property type="project" value="UniProtKB-KW"/>
</dbReference>
<comment type="similarity">
    <text evidence="1">Belongs to the type-I restriction system S methylase family.</text>
</comment>